<dbReference type="SUPFAM" id="SSF53649">
    <property type="entry name" value="Alkaline phosphatase-like"/>
    <property type="match status" value="1"/>
</dbReference>
<keyword evidence="5 7" id="KW-1133">Transmembrane helix</keyword>
<evidence type="ECO:0000313" key="9">
    <source>
        <dbReference type="EMBL" id="BCN32216.1"/>
    </source>
</evidence>
<feature type="domain" description="Sulfatase N-terminal" evidence="8">
    <location>
        <begin position="742"/>
        <end position="1043"/>
    </location>
</feature>
<comment type="subcellular location">
    <subcellularLocation>
        <location evidence="1">Cell membrane</location>
        <topology evidence="1">Multi-pass membrane protein</topology>
    </subcellularLocation>
</comment>
<reference evidence="9 10" key="1">
    <citation type="submission" date="2020-11" db="EMBL/GenBank/DDBJ databases">
        <title>Draft genome sequencing of a Lachnospiraceae strain isolated from anoxic soil subjected to BSD treatment.</title>
        <authorList>
            <person name="Uek A."/>
            <person name="Tonouchi A."/>
        </authorList>
    </citation>
    <scope>NUCLEOTIDE SEQUENCE [LARGE SCALE GENOMIC DNA]</scope>
    <source>
        <strain evidence="9 10">TB5</strain>
    </source>
</reference>
<name>A0A7R7ENN0_9FIRM</name>
<feature type="transmembrane region" description="Helical" evidence="7">
    <location>
        <begin position="217"/>
        <end position="235"/>
    </location>
</feature>
<dbReference type="GO" id="GO:0005886">
    <property type="term" value="C:plasma membrane"/>
    <property type="evidence" value="ECO:0007669"/>
    <property type="project" value="UniProtKB-SubCell"/>
</dbReference>
<feature type="transmembrane region" description="Helical" evidence="7">
    <location>
        <begin position="567"/>
        <end position="587"/>
    </location>
</feature>
<evidence type="ECO:0000259" key="8">
    <source>
        <dbReference type="Pfam" id="PF00884"/>
    </source>
</evidence>
<feature type="transmembrane region" description="Helical" evidence="7">
    <location>
        <begin position="175"/>
        <end position="196"/>
    </location>
</feature>
<dbReference type="PANTHER" id="PTHR47371:SF3">
    <property type="entry name" value="PHOSPHOGLYCEROL TRANSFERASE I"/>
    <property type="match status" value="1"/>
</dbReference>
<dbReference type="CDD" id="cd16015">
    <property type="entry name" value="LTA_synthase"/>
    <property type="match status" value="1"/>
</dbReference>
<dbReference type="Proteomes" id="UP000595897">
    <property type="component" value="Chromosome"/>
</dbReference>
<keyword evidence="4 7" id="KW-0812">Transmembrane</keyword>
<accession>A0A7R7ENN0</accession>
<dbReference type="RefSeq" id="WP_271713280.1">
    <property type="nucleotide sequence ID" value="NZ_AP024169.1"/>
</dbReference>
<proteinExistence type="predicted"/>
<keyword evidence="10" id="KW-1185">Reference proteome</keyword>
<feature type="transmembrane region" description="Helical" evidence="7">
    <location>
        <begin position="12"/>
        <end position="33"/>
    </location>
</feature>
<feature type="transmembrane region" description="Helical" evidence="7">
    <location>
        <begin position="539"/>
        <end position="560"/>
    </location>
</feature>
<dbReference type="PANTHER" id="PTHR47371">
    <property type="entry name" value="LIPOTEICHOIC ACID SYNTHASE"/>
    <property type="match status" value="1"/>
</dbReference>
<evidence type="ECO:0000256" key="5">
    <source>
        <dbReference type="ARBA" id="ARBA00022989"/>
    </source>
</evidence>
<dbReference type="EMBL" id="AP024169">
    <property type="protein sequence ID" value="BCN32216.1"/>
    <property type="molecule type" value="Genomic_DNA"/>
</dbReference>
<dbReference type="Gene3D" id="3.40.720.10">
    <property type="entry name" value="Alkaline Phosphatase, subunit A"/>
    <property type="match status" value="1"/>
</dbReference>
<evidence type="ECO:0000256" key="3">
    <source>
        <dbReference type="ARBA" id="ARBA00022475"/>
    </source>
</evidence>
<dbReference type="KEGG" id="ahb:bsdtb5_35110"/>
<feature type="transmembrane region" description="Helical" evidence="7">
    <location>
        <begin position="652"/>
        <end position="670"/>
    </location>
</feature>
<evidence type="ECO:0000256" key="7">
    <source>
        <dbReference type="SAM" id="Phobius"/>
    </source>
</evidence>
<protein>
    <recommendedName>
        <fullName evidence="8">Sulfatase N-terminal domain-containing protein</fullName>
    </recommendedName>
</protein>
<dbReference type="InterPro" id="IPR017850">
    <property type="entry name" value="Alkaline_phosphatase_core_sf"/>
</dbReference>
<feature type="transmembrane region" description="Helical" evidence="7">
    <location>
        <begin position="506"/>
        <end position="527"/>
    </location>
</feature>
<evidence type="ECO:0000256" key="4">
    <source>
        <dbReference type="ARBA" id="ARBA00022692"/>
    </source>
</evidence>
<feature type="transmembrane region" description="Helical" evidence="7">
    <location>
        <begin position="622"/>
        <end position="640"/>
    </location>
</feature>
<evidence type="ECO:0000256" key="1">
    <source>
        <dbReference type="ARBA" id="ARBA00004651"/>
    </source>
</evidence>
<dbReference type="InterPro" id="IPR000917">
    <property type="entry name" value="Sulfatase_N"/>
</dbReference>
<feature type="transmembrane region" description="Helical" evidence="7">
    <location>
        <begin position="255"/>
        <end position="277"/>
    </location>
</feature>
<gene>
    <name evidence="9" type="ORF">bsdtb5_35110</name>
</gene>
<comment type="pathway">
    <text evidence="2">Cell wall biogenesis; lipoteichoic acid biosynthesis.</text>
</comment>
<keyword evidence="3" id="KW-1003">Cell membrane</keyword>
<feature type="transmembrane region" description="Helical" evidence="7">
    <location>
        <begin position="468"/>
        <end position="490"/>
    </location>
</feature>
<sequence>MKNIKFNNMKILLLIISVILTIFSVLFTVNAYIANDNVQVNLLIKSEQTRDYRIYYDDFNKDYPFGSLFLDGEIKGDSKKQLIHVTIPANRTKNLRIDLGMSNNEVSSVVLYKIQLSNILFIKEISSKYINQHFEGINGAIVERLDNGLKVVIGGKNQYIVSNSLIEPELVHFNYFNLVLVVISELCFWIIFFNILQKIIEILKTSLKNEYRVVKKIAHYAFLNLICMYLIYFIWNIICSKVVNSLFIFSDEIKWFIIAWIITVLILITCVFLIYFIKKKKHNKNFSLVQILKLINWKKNNIAILSLLTVFILCFMAFNYIIKQQEVRISFNVQSNKTIDCLFFYDNLSKEYPFSNGYSLNDTIKGKEVRQKLTFKLPYNRIQKLRLDFHYAEPGPYLLNFYDINIKTIFWNSIISGKDVSQNFFGINGTKMEQLDDSLKVIIDGDNQYIVTTQYPNPKIVSYNYSAYFAYIVVAIFLYLIIYGFYYILFKAWKLKDDSVELHKSILIYFLVGVYTTNLILFTSYIIQYQSFYKTLVWIIHHKMEYIISFIFIFLLYLILQVLCGRVWIATLLIGLCCILPVLINYYKLLYRGTPFFPWDISLIKEVKSIISGFKIEVNLRIVLLIILLLIYTTCMYFIPKVKFTALKIGNKVLRMCIPILLILILITFVKSVYLGNYYTIGGWNSIEDYKEYGFFNTFMAEIKCYHVKKPQDYSKTSMLSIKKKVDKLIENNEKKTNNVKPNIILIMSESFWDVTKLPNVKFSEDLFPTINMLRNSSISGNLFTSIFGGGTASTEFEVMTGFSKEFLPIESTPYQQLVTRRFSSLAQFEKTQGYSTVALHPYLAKNWNRNVAYPNMGFDKFLTMDNFVRPEIKRNFISDEEVSKKIIEEYKDYSLKSKKPWMNLTVTVQNHPAYSSKRWNSSELIDFNATGLSDNEVDGLKDLATGLHYSDKALGELIQYFKNVKEPTIIVFFGDHMTGFGNPAEKGFIESGYLPSNSTLSEKKYKLHLSTVVAWSNYKNVKCDLGDISSYQLMPKLMQTFGLKEPDFFKFLNVLYNVSPGLSFGIALNPDQSHSTELTKEQKELYHMYELIQYDYLYGKNYLGNKFFGY</sequence>
<dbReference type="InterPro" id="IPR050448">
    <property type="entry name" value="OpgB/LTA_synthase_biosynth"/>
</dbReference>
<feature type="transmembrane region" description="Helical" evidence="7">
    <location>
        <begin position="302"/>
        <end position="322"/>
    </location>
</feature>
<dbReference type="AlphaFoldDB" id="A0A7R7ENN0"/>
<evidence type="ECO:0000256" key="6">
    <source>
        <dbReference type="ARBA" id="ARBA00023136"/>
    </source>
</evidence>
<keyword evidence="6 7" id="KW-0472">Membrane</keyword>
<evidence type="ECO:0000313" key="10">
    <source>
        <dbReference type="Proteomes" id="UP000595897"/>
    </source>
</evidence>
<evidence type="ECO:0000256" key="2">
    <source>
        <dbReference type="ARBA" id="ARBA00004936"/>
    </source>
</evidence>
<dbReference type="Pfam" id="PF00884">
    <property type="entry name" value="Sulfatase"/>
    <property type="match status" value="1"/>
</dbReference>
<organism evidence="9 10">
    <name type="scientific">Anaeromicropila herbilytica</name>
    <dbReference type="NCBI Taxonomy" id="2785025"/>
    <lineage>
        <taxon>Bacteria</taxon>
        <taxon>Bacillati</taxon>
        <taxon>Bacillota</taxon>
        <taxon>Clostridia</taxon>
        <taxon>Lachnospirales</taxon>
        <taxon>Lachnospiraceae</taxon>
        <taxon>Anaeromicropila</taxon>
    </lineage>
</organism>